<dbReference type="OMA" id="CAHEPIN"/>
<dbReference type="PANTHER" id="PTHR11017:SF271">
    <property type="entry name" value="DISEASE RESISTANCE PROTEIN (TIR-NBS-LRR CLASS) FAMILY"/>
    <property type="match status" value="1"/>
</dbReference>
<evidence type="ECO:0000256" key="1">
    <source>
        <dbReference type="ARBA" id="ARBA00022737"/>
    </source>
</evidence>
<organism evidence="3">
    <name type="scientific">Glycine max</name>
    <name type="common">Soybean</name>
    <name type="synonym">Glycine hispida</name>
    <dbReference type="NCBI Taxonomy" id="3847"/>
    <lineage>
        <taxon>Eukaryota</taxon>
        <taxon>Viridiplantae</taxon>
        <taxon>Streptophyta</taxon>
        <taxon>Embryophyta</taxon>
        <taxon>Tracheophyta</taxon>
        <taxon>Spermatophyta</taxon>
        <taxon>Magnoliopsida</taxon>
        <taxon>eudicotyledons</taxon>
        <taxon>Gunneridae</taxon>
        <taxon>Pentapetalae</taxon>
        <taxon>rosids</taxon>
        <taxon>fabids</taxon>
        <taxon>Fabales</taxon>
        <taxon>Fabaceae</taxon>
        <taxon>Papilionoideae</taxon>
        <taxon>50 kb inversion clade</taxon>
        <taxon>NPAAA clade</taxon>
        <taxon>indigoferoid/millettioid clade</taxon>
        <taxon>Phaseoleae</taxon>
        <taxon>Glycine</taxon>
        <taxon>Glycine subgen. Soja</taxon>
    </lineage>
</organism>
<evidence type="ECO:0000313" key="4">
    <source>
        <dbReference type="EnsemblPlants" id="KRH66026"/>
    </source>
</evidence>
<feature type="domain" description="Disease resistance protein Roq1-like winged-helix" evidence="2">
    <location>
        <begin position="120"/>
        <end position="176"/>
    </location>
</feature>
<protein>
    <recommendedName>
        <fullName evidence="2">Disease resistance protein Roq1-like winged-helix domain-containing protein</fullName>
    </recommendedName>
</protein>
<dbReference type="InterPro" id="IPR042197">
    <property type="entry name" value="Apaf_helical"/>
</dbReference>
<evidence type="ECO:0000313" key="3">
    <source>
        <dbReference type="EMBL" id="KRH66026.1"/>
    </source>
</evidence>
<dbReference type="SUPFAM" id="SSF46785">
    <property type="entry name" value="Winged helix' DNA-binding domain"/>
    <property type="match status" value="1"/>
</dbReference>
<evidence type="ECO:0000259" key="2">
    <source>
        <dbReference type="Pfam" id="PF23282"/>
    </source>
</evidence>
<dbReference type="InterPro" id="IPR058192">
    <property type="entry name" value="WHD_ROQ1-like"/>
</dbReference>
<reference evidence="3 4" key="1">
    <citation type="journal article" date="2010" name="Nature">
        <title>Genome sequence of the palaeopolyploid soybean.</title>
        <authorList>
            <person name="Schmutz J."/>
            <person name="Cannon S.B."/>
            <person name="Schlueter J."/>
            <person name="Ma J."/>
            <person name="Mitros T."/>
            <person name="Nelson W."/>
            <person name="Hyten D.L."/>
            <person name="Song Q."/>
            <person name="Thelen J.J."/>
            <person name="Cheng J."/>
            <person name="Xu D."/>
            <person name="Hellsten U."/>
            <person name="May G.D."/>
            <person name="Yu Y."/>
            <person name="Sakurai T."/>
            <person name="Umezawa T."/>
            <person name="Bhattacharyya M.K."/>
            <person name="Sandhu D."/>
            <person name="Valliyodan B."/>
            <person name="Lindquist E."/>
            <person name="Peto M."/>
            <person name="Grant D."/>
            <person name="Shu S."/>
            <person name="Goodstein D."/>
            <person name="Barry K."/>
            <person name="Futrell-Griggs M."/>
            <person name="Abernathy B."/>
            <person name="Du J."/>
            <person name="Tian Z."/>
            <person name="Zhu L."/>
            <person name="Gill N."/>
            <person name="Joshi T."/>
            <person name="Libault M."/>
            <person name="Sethuraman A."/>
            <person name="Zhang X.-C."/>
            <person name="Shinozaki K."/>
            <person name="Nguyen H.T."/>
            <person name="Wing R.A."/>
            <person name="Cregan P."/>
            <person name="Specht J."/>
            <person name="Grimwood J."/>
            <person name="Rokhsar D."/>
            <person name="Stacey G."/>
            <person name="Shoemaker R.C."/>
            <person name="Jackson S.A."/>
        </authorList>
    </citation>
    <scope>NUCLEOTIDE SEQUENCE</scope>
    <source>
        <strain evidence="4">cv. Williams 82</strain>
        <tissue evidence="3">Callus</tissue>
    </source>
</reference>
<keyword evidence="5" id="KW-1185">Reference proteome</keyword>
<reference evidence="4" key="2">
    <citation type="submission" date="2018-02" db="UniProtKB">
        <authorList>
            <consortium name="EnsemblPlants"/>
        </authorList>
    </citation>
    <scope>IDENTIFICATION</scope>
    <source>
        <strain evidence="4">Williams 82</strain>
    </source>
</reference>
<dbReference type="InParanoid" id="K7KDG8"/>
<dbReference type="PANTHER" id="PTHR11017">
    <property type="entry name" value="LEUCINE-RICH REPEAT-CONTAINING PROTEIN"/>
    <property type="match status" value="1"/>
</dbReference>
<proteinExistence type="predicted"/>
<dbReference type="EMBL" id="CM000836">
    <property type="protein sequence ID" value="KRH66026.1"/>
    <property type="molecule type" value="Genomic_DNA"/>
</dbReference>
<dbReference type="Gene3D" id="1.10.8.430">
    <property type="entry name" value="Helical domain of apoptotic protease-activating factors"/>
    <property type="match status" value="1"/>
</dbReference>
<gene>
    <name evidence="3" type="ORF">GLYMA_03G077700</name>
</gene>
<dbReference type="PaxDb" id="3847-GLYMA03G14561.1"/>
<reference evidence="3" key="3">
    <citation type="submission" date="2018-07" db="EMBL/GenBank/DDBJ databases">
        <title>WGS assembly of Glycine max.</title>
        <authorList>
            <person name="Schmutz J."/>
            <person name="Cannon S."/>
            <person name="Schlueter J."/>
            <person name="Ma J."/>
            <person name="Mitros T."/>
            <person name="Nelson W."/>
            <person name="Hyten D."/>
            <person name="Song Q."/>
            <person name="Thelen J."/>
            <person name="Cheng J."/>
            <person name="Xu D."/>
            <person name="Hellsten U."/>
            <person name="May G."/>
            <person name="Yu Y."/>
            <person name="Sakurai T."/>
            <person name="Umezawa T."/>
            <person name="Bhattacharyya M."/>
            <person name="Sandhu D."/>
            <person name="Valliyodan B."/>
            <person name="Lindquist E."/>
            <person name="Peto M."/>
            <person name="Grant D."/>
            <person name="Shu S."/>
            <person name="Goodstein D."/>
            <person name="Barry K."/>
            <person name="Futrell-Griggs M."/>
            <person name="Abernathy B."/>
            <person name="Du J."/>
            <person name="Tian Z."/>
            <person name="Zhu L."/>
            <person name="Gill N."/>
            <person name="Joshi T."/>
            <person name="Libault M."/>
            <person name="Sethuraman A."/>
            <person name="Zhang X."/>
            <person name="Shinozaki K."/>
            <person name="Nguyen H."/>
            <person name="Wing R."/>
            <person name="Cregan P."/>
            <person name="Specht J."/>
            <person name="Grimwood J."/>
            <person name="Rokhsar D."/>
            <person name="Stacey G."/>
            <person name="Shoemaker R."/>
            <person name="Jackson S."/>
        </authorList>
    </citation>
    <scope>NUCLEOTIDE SEQUENCE</scope>
    <source>
        <tissue evidence="3">Callus</tissue>
    </source>
</reference>
<evidence type="ECO:0000313" key="5">
    <source>
        <dbReference type="Proteomes" id="UP000008827"/>
    </source>
</evidence>
<dbReference type="AlphaFoldDB" id="K7KDG8"/>
<dbReference type="HOGENOM" id="CLU_001561_2_2_1"/>
<dbReference type="GO" id="GO:0006952">
    <property type="term" value="P:defense response"/>
    <property type="evidence" value="ECO:0007669"/>
    <property type="project" value="InterPro"/>
</dbReference>
<dbReference type="Gramene" id="KRH66026">
    <property type="protein sequence ID" value="KRH66026"/>
    <property type="gene ID" value="GLYMA_03G077700"/>
</dbReference>
<name>K7KDG8_SOYBN</name>
<dbReference type="InterPro" id="IPR044974">
    <property type="entry name" value="Disease_R_plants"/>
</dbReference>
<dbReference type="SMR" id="K7KDG8"/>
<accession>K7KDG8</accession>
<sequence length="260" mass="30498">MEGIGKTTIATTIYNKIGNNFEGRRFLAQIGENWEQDAGQPFSWHAFKQQSSREDLTELSRNVIAYYGGLPLALEVLGFYLFDKEVTEWKCVLEKLKKIHNDEVQEKLKINFDGLNDDTKREIFLDIACFFIGMDRNDVTHILKMPRSLITFDEKNKLKMHDLLRDMGREIIHAKSSKEPEERSKLWFHEDVLDVLLNESGTKVVEGFTLMLPRTTNTKCLSTLTFKKMKKLRDFKNLSKDLRWLCWDGFPLKFIPVEFY</sequence>
<dbReference type="eggNOG" id="ENOG502QQJE">
    <property type="taxonomic scope" value="Eukaryota"/>
</dbReference>
<keyword evidence="1" id="KW-0677">Repeat</keyword>
<dbReference type="EnsemblPlants" id="KRH66026">
    <property type="protein sequence ID" value="KRH66026"/>
    <property type="gene ID" value="GLYMA_03G077700"/>
</dbReference>
<dbReference type="Pfam" id="PF23282">
    <property type="entry name" value="WHD_ROQ1"/>
    <property type="match status" value="1"/>
</dbReference>
<dbReference type="Proteomes" id="UP000008827">
    <property type="component" value="Chromosome 3"/>
</dbReference>
<dbReference type="InterPro" id="IPR036390">
    <property type="entry name" value="WH_DNA-bd_sf"/>
</dbReference>
<dbReference type="SUPFAM" id="SSF52540">
    <property type="entry name" value="P-loop containing nucleoside triphosphate hydrolases"/>
    <property type="match status" value="1"/>
</dbReference>
<dbReference type="InterPro" id="IPR027417">
    <property type="entry name" value="P-loop_NTPase"/>
</dbReference>